<dbReference type="Gene3D" id="3.20.20.60">
    <property type="entry name" value="Phosphoenolpyruvate-binding domains"/>
    <property type="match status" value="1"/>
</dbReference>
<dbReference type="Pfam" id="PF03328">
    <property type="entry name" value="HpcH_HpaI"/>
    <property type="match status" value="1"/>
</dbReference>
<dbReference type="PANTHER" id="PTHR32308:SF0">
    <property type="entry name" value="HPCH_HPAI ALDOLASE_CITRATE LYASE DOMAIN-CONTAINING PROTEIN"/>
    <property type="match status" value="1"/>
</dbReference>
<dbReference type="AlphaFoldDB" id="A0A0L0MFS6"/>
<evidence type="ECO:0000313" key="8">
    <source>
        <dbReference type="Proteomes" id="UP000036959"/>
    </source>
</evidence>
<dbReference type="SUPFAM" id="SSF51621">
    <property type="entry name" value="Phosphoenolpyruvate/pyruvate domain"/>
    <property type="match status" value="1"/>
</dbReference>
<evidence type="ECO:0000256" key="5">
    <source>
        <dbReference type="PIRSR" id="PIRSR015582-2"/>
    </source>
</evidence>
<dbReference type="PIRSF" id="PIRSF015582">
    <property type="entry name" value="Cit_lyase_B"/>
    <property type="match status" value="1"/>
</dbReference>
<gene>
    <name evidence="7" type="ORF">BVER_02947</name>
</gene>
<evidence type="ECO:0000256" key="4">
    <source>
        <dbReference type="PIRSR" id="PIRSR015582-1"/>
    </source>
</evidence>
<dbReference type="PATRIC" id="fig|242163.4.peg.4484"/>
<comment type="caution">
    <text evidence="7">The sequence shown here is derived from an EMBL/GenBank/DDBJ whole genome shotgun (WGS) entry which is preliminary data.</text>
</comment>
<evidence type="ECO:0000256" key="1">
    <source>
        <dbReference type="ARBA" id="ARBA00001946"/>
    </source>
</evidence>
<evidence type="ECO:0000313" key="7">
    <source>
        <dbReference type="EMBL" id="KND61125.1"/>
    </source>
</evidence>
<keyword evidence="2 5" id="KW-0479">Metal-binding</keyword>
<feature type="binding site" evidence="4">
    <location>
        <position position="61"/>
    </location>
    <ligand>
        <name>substrate</name>
    </ligand>
</feature>
<accession>A0A0L0MFS6</accession>
<dbReference type="Proteomes" id="UP000036959">
    <property type="component" value="Unassembled WGS sequence"/>
</dbReference>
<proteinExistence type="predicted"/>
<name>A0A0L0MFS6_9BURK</name>
<dbReference type="InterPro" id="IPR011206">
    <property type="entry name" value="Citrate_lyase_beta/mcl1/mcl2"/>
</dbReference>
<keyword evidence="3 5" id="KW-0460">Magnesium</keyword>
<reference evidence="8" key="1">
    <citation type="submission" date="2015-06" db="EMBL/GenBank/DDBJ databases">
        <title>Comparative genomics of Burkholderia leaf nodule symbionts.</title>
        <authorList>
            <person name="Carlier A."/>
            <person name="Eberl L."/>
            <person name="Pinto-Carbo M."/>
        </authorList>
    </citation>
    <scope>NUCLEOTIDE SEQUENCE [LARGE SCALE GENOMIC DNA]</scope>
    <source>
        <strain evidence="8">UZHbot4</strain>
    </source>
</reference>
<feature type="binding site" evidence="5">
    <location>
        <position position="158"/>
    </location>
    <ligand>
        <name>Mg(2+)</name>
        <dbReference type="ChEBI" id="CHEBI:18420"/>
    </ligand>
</feature>
<keyword evidence="7" id="KW-0456">Lyase</keyword>
<evidence type="ECO:0000259" key="6">
    <source>
        <dbReference type="Pfam" id="PF03328"/>
    </source>
</evidence>
<feature type="domain" description="HpcH/HpaI aldolase/citrate lyase" evidence="6">
    <location>
        <begin position="6"/>
        <end position="227"/>
    </location>
</feature>
<feature type="binding site" evidence="4">
    <location>
        <position position="130"/>
    </location>
    <ligand>
        <name>substrate</name>
    </ligand>
</feature>
<dbReference type="InterPro" id="IPR015813">
    <property type="entry name" value="Pyrv/PenolPyrv_kinase-like_dom"/>
</dbReference>
<evidence type="ECO:0000256" key="2">
    <source>
        <dbReference type="ARBA" id="ARBA00022723"/>
    </source>
</evidence>
<keyword evidence="8" id="KW-1185">Reference proteome</keyword>
<comment type="cofactor">
    <cofactor evidence="1">
        <name>Mg(2+)</name>
        <dbReference type="ChEBI" id="CHEBI:18420"/>
    </cofactor>
</comment>
<dbReference type="GO" id="GO:0006107">
    <property type="term" value="P:oxaloacetate metabolic process"/>
    <property type="evidence" value="ECO:0007669"/>
    <property type="project" value="TreeGrafter"/>
</dbReference>
<feature type="binding site" evidence="5">
    <location>
        <position position="130"/>
    </location>
    <ligand>
        <name>Mg(2+)</name>
        <dbReference type="ChEBI" id="CHEBI:18420"/>
    </ligand>
</feature>
<dbReference type="GO" id="GO:0000287">
    <property type="term" value="F:magnesium ion binding"/>
    <property type="evidence" value="ECO:0007669"/>
    <property type="project" value="TreeGrafter"/>
</dbReference>
<evidence type="ECO:0000256" key="3">
    <source>
        <dbReference type="ARBA" id="ARBA00022842"/>
    </source>
</evidence>
<organism evidence="7 8">
    <name type="scientific">Candidatus Burkholderia verschuerenii</name>
    <dbReference type="NCBI Taxonomy" id="242163"/>
    <lineage>
        <taxon>Bacteria</taxon>
        <taxon>Pseudomonadati</taxon>
        <taxon>Pseudomonadota</taxon>
        <taxon>Betaproteobacteria</taxon>
        <taxon>Burkholderiales</taxon>
        <taxon>Burkholderiaceae</taxon>
        <taxon>Burkholderia</taxon>
    </lineage>
</organism>
<dbReference type="InterPro" id="IPR005000">
    <property type="entry name" value="Aldolase/citrate-lyase_domain"/>
</dbReference>
<dbReference type="InterPro" id="IPR040442">
    <property type="entry name" value="Pyrv_kinase-like_dom_sf"/>
</dbReference>
<dbReference type="EMBL" id="LFJJ01000032">
    <property type="protein sequence ID" value="KND61125.1"/>
    <property type="molecule type" value="Genomic_DNA"/>
</dbReference>
<dbReference type="GO" id="GO:0016829">
    <property type="term" value="F:lyase activity"/>
    <property type="evidence" value="ECO:0007669"/>
    <property type="project" value="UniProtKB-KW"/>
</dbReference>
<dbReference type="PANTHER" id="PTHR32308">
    <property type="entry name" value="LYASE BETA SUBUNIT, PUTATIVE (AFU_ORTHOLOGUE AFUA_4G13030)-RELATED"/>
    <property type="match status" value="1"/>
</dbReference>
<protein>
    <submittedName>
        <fullName evidence="7">Malyl-CoA lyase</fullName>
        <ecNumber evidence="7">4.1.3.24</ecNumber>
    </submittedName>
</protein>
<dbReference type="EC" id="4.1.3.24" evidence="7"/>
<sequence>MSVAPLFVPGHMRRLCEKAVELDIETVLIDLEDAVPGKEKSAARQGAVDMIALLPGRCHVRVNSLAVTKSFGSACGVEDLAAVMGPGIGGLIAPKIETADALRRMDEAITAAERSASVPAGTIELGVTIETALGVVNLVDISRVALARPMRLSFGMGDFTTDVGIEWSRDESECAVPRALVPIVSRAAGLARPRDSVFVNVADEQGLRESALRGKRLGYAGKSAIHPKQIAIIKEVYRPTQDEVSWARRVVDAAAEKTALGEGAFLLDGKMIDDPIVVRAREVIDQAMSEA</sequence>